<reference evidence="1" key="1">
    <citation type="submission" date="2022-08" db="EMBL/GenBank/DDBJ databases">
        <title>A Global Phylogenomic Analysis of the Shiitake Genus Lentinula.</title>
        <authorList>
            <consortium name="DOE Joint Genome Institute"/>
            <person name="Sierra-Patev S."/>
            <person name="Min B."/>
            <person name="Naranjo-Ortiz M."/>
            <person name="Looney B."/>
            <person name="Konkel Z."/>
            <person name="Slot J.C."/>
            <person name="Sakamoto Y."/>
            <person name="Steenwyk J.L."/>
            <person name="Rokas A."/>
            <person name="Carro J."/>
            <person name="Camarero S."/>
            <person name="Ferreira P."/>
            <person name="Molpeceres G."/>
            <person name="Ruiz-Duenas F.J."/>
            <person name="Serrano A."/>
            <person name="Henrissat B."/>
            <person name="Drula E."/>
            <person name="Hughes K.W."/>
            <person name="Mata J.L."/>
            <person name="Ishikawa N.K."/>
            <person name="Vargas-Isla R."/>
            <person name="Ushijima S."/>
            <person name="Smith C.A."/>
            <person name="Ahrendt S."/>
            <person name="Andreopoulos W."/>
            <person name="He G."/>
            <person name="Labutti K."/>
            <person name="Lipzen A."/>
            <person name="Ng V."/>
            <person name="Riley R."/>
            <person name="Sandor L."/>
            <person name="Barry K."/>
            <person name="Martinez A.T."/>
            <person name="Xiao Y."/>
            <person name="Gibbons J.G."/>
            <person name="Terashima K."/>
            <person name="Grigoriev I.V."/>
            <person name="Hibbett D.S."/>
        </authorList>
    </citation>
    <scope>NUCLEOTIDE SEQUENCE</scope>
    <source>
        <strain evidence="1">JLM2183</strain>
    </source>
</reference>
<keyword evidence="2" id="KW-1185">Reference proteome</keyword>
<proteinExistence type="predicted"/>
<dbReference type="OrthoDB" id="3133286at2759"/>
<dbReference type="Proteomes" id="UP001150266">
    <property type="component" value="Unassembled WGS sequence"/>
</dbReference>
<comment type="caution">
    <text evidence="1">The sequence shown here is derived from an EMBL/GenBank/DDBJ whole genome shotgun (WGS) entry which is preliminary data.</text>
</comment>
<sequence length="222" mass="25898">MSSLTPKEVRKAARAAITVFGEYELSCCLFGSLACHIHGMRNRNPKDVDLIVLTNRSYDTEDLKQILVDEDERFYFVASQDPNATYQVLWFQPGRNRKCKVDILTTGRSTSLNIPRVPITRVEYYHPYGDLPVMPLLALLLLKLQGWTDHRHSRKAHERAKVRQDVADTREMLKIAVDKEAHIDDSEARWMPRWFVREMAERVNEYIYKFPGSQTDWEKLGL</sequence>
<dbReference type="InterPro" id="IPR043519">
    <property type="entry name" value="NT_sf"/>
</dbReference>
<protein>
    <submittedName>
        <fullName evidence="1">Uncharacterized protein</fullName>
    </submittedName>
</protein>
<dbReference type="SUPFAM" id="SSF81301">
    <property type="entry name" value="Nucleotidyltransferase"/>
    <property type="match status" value="1"/>
</dbReference>
<dbReference type="PROSITE" id="PS51257">
    <property type="entry name" value="PROKAR_LIPOPROTEIN"/>
    <property type="match status" value="1"/>
</dbReference>
<accession>A0A9W9DRN0</accession>
<dbReference type="EMBL" id="JAOTPV010000005">
    <property type="protein sequence ID" value="KAJ4482589.1"/>
    <property type="molecule type" value="Genomic_DNA"/>
</dbReference>
<name>A0A9W9DRN0_9AGAR</name>
<evidence type="ECO:0000313" key="1">
    <source>
        <dbReference type="EMBL" id="KAJ4482589.1"/>
    </source>
</evidence>
<dbReference type="AlphaFoldDB" id="A0A9W9DRN0"/>
<evidence type="ECO:0000313" key="2">
    <source>
        <dbReference type="Proteomes" id="UP001150266"/>
    </source>
</evidence>
<organism evidence="1 2">
    <name type="scientific">Lentinula aciculospora</name>
    <dbReference type="NCBI Taxonomy" id="153920"/>
    <lineage>
        <taxon>Eukaryota</taxon>
        <taxon>Fungi</taxon>
        <taxon>Dikarya</taxon>
        <taxon>Basidiomycota</taxon>
        <taxon>Agaricomycotina</taxon>
        <taxon>Agaricomycetes</taxon>
        <taxon>Agaricomycetidae</taxon>
        <taxon>Agaricales</taxon>
        <taxon>Marasmiineae</taxon>
        <taxon>Omphalotaceae</taxon>
        <taxon>Lentinula</taxon>
    </lineage>
</organism>
<gene>
    <name evidence="1" type="ORF">J3R30DRAFT_3700136</name>
</gene>